<feature type="domain" description="Aerobactin siderophore biosynthesis IucA/IucC-like C-terminal" evidence="3">
    <location>
        <begin position="410"/>
        <end position="559"/>
    </location>
</feature>
<dbReference type="GO" id="GO:0016881">
    <property type="term" value="F:acid-amino acid ligase activity"/>
    <property type="evidence" value="ECO:0007669"/>
    <property type="project" value="UniProtKB-ARBA"/>
</dbReference>
<dbReference type="Gene3D" id="1.10.510.40">
    <property type="match status" value="1"/>
</dbReference>
<evidence type="ECO:0000313" key="4">
    <source>
        <dbReference type="EMBL" id="CVI63160.1"/>
    </source>
</evidence>
<dbReference type="EMBL" id="FCNP01000049">
    <property type="protein sequence ID" value="CVI63160.1"/>
    <property type="molecule type" value="Genomic_DNA"/>
</dbReference>
<sequence>MTSQFQAKPTQISDDALTSALHAAGGRVVSQTLGALLTEGLLSDGALLAAPAKGGAGEVSIQASDVSVTYRAIVRRTAAYDRWLVEEGSVRRFKALEDARCDDPILLLGDLLPLAVGDALTHERFRDEIRRTFLNHAEALVVSRQRGRALASQGYDAAEAYLTDGHRYHPCFKSRIGFSPKENRTYGPEFANTLKPIWLGIHKDLSASSSVAEPGRQDRSLLTSADAPALDGDFHILPVHPWQWEREIEAATTLERAAGRIVFLGEARHDYLAQQSIRTLADQTSPDAPSLKLALSIRNTSTARTLAAHTVLNAPIISAWLHDVSRSDPYLGASGTIFLLERMGTTVTLPAELNTGKDLRGGMAAIWRDPVHKYLCAETEAASPFSMLAHLDVDGRPAIAPWMDAFGVENWTRELLRVSSIPVVHLLTAHGIALESHQQNMVLVHRNGWPARVALKDFHDGVRFIPERLRTRRPVLVATPAEHAWINPNSYVEATDPEDVRDFMFDALFGVNLAELAFFLERYFGFDERAFWRMAAGVIGEHLHSNEAAGKGAVTFRLLDDEVLVEDLARRRLDTGQVPARRVLNPLIHAAGFPENASC</sequence>
<evidence type="ECO:0000259" key="2">
    <source>
        <dbReference type="Pfam" id="PF04183"/>
    </source>
</evidence>
<comment type="pathway">
    <text evidence="1">Siderophore biosynthesis.</text>
</comment>
<dbReference type="Proteomes" id="UP000192140">
    <property type="component" value="Unassembled WGS sequence"/>
</dbReference>
<dbReference type="InterPro" id="IPR037455">
    <property type="entry name" value="LucA/IucC-like"/>
</dbReference>
<keyword evidence="5" id="KW-1185">Reference proteome</keyword>
<accession>A0A1S7U8C5</accession>
<dbReference type="Gene3D" id="6.10.250.3370">
    <property type="match status" value="1"/>
</dbReference>
<dbReference type="AlphaFoldDB" id="A0A1S7U8C5"/>
<dbReference type="Pfam" id="PF06276">
    <property type="entry name" value="FhuF"/>
    <property type="match status" value="1"/>
</dbReference>
<dbReference type="InterPro" id="IPR022770">
    <property type="entry name" value="IucA/IucC-like_C"/>
</dbReference>
<organism evidence="4 5">
    <name type="scientific">Agrobacterium deltaense NCPPB 1641</name>
    <dbReference type="NCBI Taxonomy" id="1183425"/>
    <lineage>
        <taxon>Bacteria</taxon>
        <taxon>Pseudomonadati</taxon>
        <taxon>Pseudomonadota</taxon>
        <taxon>Alphaproteobacteria</taxon>
        <taxon>Hyphomicrobiales</taxon>
        <taxon>Rhizobiaceae</taxon>
        <taxon>Rhizobium/Agrobacterium group</taxon>
        <taxon>Agrobacterium</taxon>
    </lineage>
</organism>
<feature type="domain" description="Aerobactin siderophore biosynthesis IucA/IucC N-terminal" evidence="2">
    <location>
        <begin position="155"/>
        <end position="389"/>
    </location>
</feature>
<reference evidence="4" key="1">
    <citation type="submission" date="2016-01" db="EMBL/GenBank/DDBJ databases">
        <authorList>
            <person name="Regsiter A."/>
            <person name="william w."/>
        </authorList>
    </citation>
    <scope>NUCLEOTIDE SEQUENCE</scope>
    <source>
        <strain evidence="4">NCPPB 1641</strain>
    </source>
</reference>
<evidence type="ECO:0000313" key="5">
    <source>
        <dbReference type="Proteomes" id="UP000192140"/>
    </source>
</evidence>
<evidence type="ECO:0000259" key="3">
    <source>
        <dbReference type="Pfam" id="PF06276"/>
    </source>
</evidence>
<gene>
    <name evidence="4" type="ORF">AGR7A_pAt20119</name>
</gene>
<evidence type="ECO:0000256" key="1">
    <source>
        <dbReference type="ARBA" id="ARBA00004924"/>
    </source>
</evidence>
<name>A0A1S7U8C5_9HYPH</name>
<comment type="caution">
    <text evidence="4">The sequence shown here is derived from an EMBL/GenBank/DDBJ whole genome shotgun (WGS) entry which is preliminary data.</text>
</comment>
<proteinExistence type="predicted"/>
<dbReference type="InterPro" id="IPR007310">
    <property type="entry name" value="Aerobactin_biosyn_IucA/IucC_N"/>
</dbReference>
<dbReference type="PANTHER" id="PTHR34384">
    <property type="entry name" value="L-2,3-DIAMINOPROPANOATE--CITRATE LIGASE"/>
    <property type="match status" value="1"/>
</dbReference>
<dbReference type="Pfam" id="PF04183">
    <property type="entry name" value="IucA_IucC"/>
    <property type="match status" value="1"/>
</dbReference>
<protein>
    <submittedName>
        <fullName evidence="4">Siderophore synthetase component</fullName>
    </submittedName>
</protein>
<dbReference type="GO" id="GO:0019290">
    <property type="term" value="P:siderophore biosynthetic process"/>
    <property type="evidence" value="ECO:0007669"/>
    <property type="project" value="InterPro"/>
</dbReference>
<dbReference type="PANTHER" id="PTHR34384:SF6">
    <property type="entry name" value="STAPHYLOFERRIN B SYNTHASE"/>
    <property type="match status" value="1"/>
</dbReference>
<dbReference type="RefSeq" id="WP_080855093.1">
    <property type="nucleotide sequence ID" value="NZ_LT009777.1"/>
</dbReference>